<dbReference type="CDD" id="cd07713">
    <property type="entry name" value="DHPS-like_MBL-fold"/>
    <property type="match status" value="1"/>
</dbReference>
<dbReference type="EMBL" id="BQXS01003263">
    <property type="protein sequence ID" value="GKT33896.1"/>
    <property type="molecule type" value="Genomic_DNA"/>
</dbReference>
<evidence type="ECO:0000313" key="2">
    <source>
        <dbReference type="Proteomes" id="UP001057375"/>
    </source>
</evidence>
<feature type="non-terminal residue" evidence="1">
    <location>
        <position position="240"/>
    </location>
</feature>
<evidence type="ECO:0000313" key="1">
    <source>
        <dbReference type="EMBL" id="GKT33896.1"/>
    </source>
</evidence>
<dbReference type="InterPro" id="IPR041712">
    <property type="entry name" value="DHPS-like_MBL-fold"/>
</dbReference>
<dbReference type="Gene3D" id="3.60.15.10">
    <property type="entry name" value="Ribonuclease Z/Hydroxyacylglutathione hydrolase-like"/>
    <property type="match status" value="1"/>
</dbReference>
<comment type="caution">
    <text evidence="1">The sequence shown here is derived from an EMBL/GenBank/DDBJ whole genome shotgun (WGS) entry which is preliminary data.</text>
</comment>
<name>A0ABQ5KN16_9EUKA</name>
<organism evidence="1 2">
    <name type="scientific">Aduncisulcus paluster</name>
    <dbReference type="NCBI Taxonomy" id="2918883"/>
    <lineage>
        <taxon>Eukaryota</taxon>
        <taxon>Metamonada</taxon>
        <taxon>Carpediemonas-like organisms</taxon>
        <taxon>Aduncisulcus</taxon>
    </lineage>
</organism>
<dbReference type="InterPro" id="IPR036866">
    <property type="entry name" value="RibonucZ/Hydroxyglut_hydro"/>
</dbReference>
<dbReference type="PANTHER" id="PTHR13754">
    <property type="entry name" value="METALLO-BETA-LACTAMASE SUPERFAMILY PROTEIN"/>
    <property type="match status" value="1"/>
</dbReference>
<proteinExistence type="predicted"/>
<reference evidence="1" key="1">
    <citation type="submission" date="2022-03" db="EMBL/GenBank/DDBJ databases">
        <title>Draft genome sequence of Aduncisulcus paluster, a free-living microaerophilic Fornicata.</title>
        <authorList>
            <person name="Yuyama I."/>
            <person name="Kume K."/>
            <person name="Tamura T."/>
            <person name="Inagaki Y."/>
            <person name="Hashimoto T."/>
        </authorList>
    </citation>
    <scope>NUCLEOTIDE SEQUENCE</scope>
    <source>
        <strain evidence="1">NY0171</strain>
    </source>
</reference>
<keyword evidence="2" id="KW-1185">Reference proteome</keyword>
<gene>
    <name evidence="1" type="ORF">ADUPG1_002691</name>
</gene>
<dbReference type="PANTHER" id="PTHR13754:SF18">
    <property type="entry name" value="7,8-DIHYDROPTERIN-6-METHYL-4-(BETA-D-RIBOFURANOSYL)-AMINOBENZENE-5'-PHOSPHATE SYNTHASE"/>
    <property type="match status" value="1"/>
</dbReference>
<accession>A0ABQ5KN16</accession>
<dbReference type="InterPro" id="IPR052926">
    <property type="entry name" value="Metallo-beta-lactamase_dom"/>
</dbReference>
<dbReference type="Proteomes" id="UP001057375">
    <property type="component" value="Unassembled WGS sequence"/>
</dbReference>
<sequence>MIPTDDGGAYLDLFYIPIRTRQKIKKEEIHNTVADVFEVIHSDVSTSEEIFEEIAERLTDVPSYWTGYAPEKEIEMDHIDLNTKDIHGHYDHGNGLSYLINKELVCHVGCFVERYRKKDNTSIGLPLTLKQAQKRFTLRMSDSPVELYDNVYFMGGVPRVFDFEKAPAFSVLKDGTDDPILDDSAIVVKSAYGNIIITGCSHSGICNIIERATNITRDVRTYAIIGGLHLKEVDDRVKET</sequence>
<dbReference type="SUPFAM" id="SSF56281">
    <property type="entry name" value="Metallo-hydrolase/oxidoreductase"/>
    <property type="match status" value="1"/>
</dbReference>
<protein>
    <submittedName>
        <fullName evidence="1">Uncharacterized protein</fullName>
    </submittedName>
</protein>